<proteinExistence type="predicted"/>
<name>A0A510LAR4_9FUSO</name>
<organism evidence="1 2">
    <name type="scientific">Leptotrichia hongkongensis</name>
    <dbReference type="NCBI Taxonomy" id="554406"/>
    <lineage>
        <taxon>Bacteria</taxon>
        <taxon>Fusobacteriati</taxon>
        <taxon>Fusobacteriota</taxon>
        <taxon>Fusobacteriia</taxon>
        <taxon>Fusobacteriales</taxon>
        <taxon>Leptotrichiaceae</taxon>
        <taxon>Leptotrichia</taxon>
    </lineage>
</organism>
<accession>A0A510LAR4</accession>
<protein>
    <submittedName>
        <fullName evidence="1">Uncharacterized protein</fullName>
    </submittedName>
</protein>
<dbReference type="OrthoDB" id="82473at2"/>
<evidence type="ECO:0000313" key="1">
    <source>
        <dbReference type="EMBL" id="BBM60171.1"/>
    </source>
</evidence>
<gene>
    <name evidence="1" type="ORF">JMUB5056_1765</name>
</gene>
<dbReference type="RefSeq" id="WP_147006058.1">
    <property type="nucleotide sequence ID" value="NZ_AP019846.1"/>
</dbReference>
<dbReference type="AlphaFoldDB" id="A0A510LAR4"/>
<evidence type="ECO:0000313" key="2">
    <source>
        <dbReference type="Proteomes" id="UP000321561"/>
    </source>
</evidence>
<dbReference type="Proteomes" id="UP000321561">
    <property type="component" value="Chromosome"/>
</dbReference>
<reference evidence="1 2" key="1">
    <citation type="submission" date="2019-07" db="EMBL/GenBank/DDBJ databases">
        <title>Complete Genome Sequence of Leptotrichia hongkongensis Strain JMUB5056.</title>
        <authorList>
            <person name="Watanabe S."/>
            <person name="Cui L."/>
        </authorList>
    </citation>
    <scope>NUCLEOTIDE SEQUENCE [LARGE SCALE GENOMIC DNA]</scope>
    <source>
        <strain evidence="1 2">JMUB5056</strain>
    </source>
</reference>
<dbReference type="EMBL" id="AP019846">
    <property type="protein sequence ID" value="BBM60171.1"/>
    <property type="molecule type" value="Genomic_DNA"/>
</dbReference>
<dbReference type="KEGG" id="lhg:JMUB5056_1765"/>
<sequence length="72" mass="8946">MKKKRWRAKHGGYYHYINFQFKTDWTVEAFSKEDDINYNLGNYFETKEEAEKCAEYIKKCVLEWHEKRDNNE</sequence>